<reference evidence="1" key="1">
    <citation type="journal article" date="2014" name="Front. Microbiol.">
        <title>High frequency of phylogenetically diverse reductive dehalogenase-homologous genes in deep subseafloor sedimentary metagenomes.</title>
        <authorList>
            <person name="Kawai M."/>
            <person name="Futagami T."/>
            <person name="Toyoda A."/>
            <person name="Takaki Y."/>
            <person name="Nishi S."/>
            <person name="Hori S."/>
            <person name="Arai W."/>
            <person name="Tsubouchi T."/>
            <person name="Morono Y."/>
            <person name="Uchiyama I."/>
            <person name="Ito T."/>
            <person name="Fujiyama A."/>
            <person name="Inagaki F."/>
            <person name="Takami H."/>
        </authorList>
    </citation>
    <scope>NUCLEOTIDE SEQUENCE</scope>
    <source>
        <strain evidence="1">Expedition CK06-06</strain>
    </source>
</reference>
<name>X1CQB3_9ZZZZ</name>
<protein>
    <submittedName>
        <fullName evidence="1">Uncharacterized protein</fullName>
    </submittedName>
</protein>
<evidence type="ECO:0000313" key="1">
    <source>
        <dbReference type="EMBL" id="GAG98323.1"/>
    </source>
</evidence>
<organism evidence="1">
    <name type="scientific">marine sediment metagenome</name>
    <dbReference type="NCBI Taxonomy" id="412755"/>
    <lineage>
        <taxon>unclassified sequences</taxon>
        <taxon>metagenomes</taxon>
        <taxon>ecological metagenomes</taxon>
    </lineage>
</organism>
<dbReference type="EMBL" id="BART01019959">
    <property type="protein sequence ID" value="GAG98323.1"/>
    <property type="molecule type" value="Genomic_DNA"/>
</dbReference>
<comment type="caution">
    <text evidence="1">The sequence shown here is derived from an EMBL/GenBank/DDBJ whole genome shotgun (WGS) entry which is preliminary data.</text>
</comment>
<accession>X1CQB3</accession>
<gene>
    <name evidence="1" type="ORF">S01H4_37192</name>
</gene>
<proteinExistence type="predicted"/>
<dbReference type="AlphaFoldDB" id="X1CQB3"/>
<sequence>MQNFIEQQYNSLKIELKEYYNRFLKESEEYDSYNDIQEDFIF</sequence>